<name>A0A8J5N508_HOMAM</name>
<proteinExistence type="predicted"/>
<dbReference type="AlphaFoldDB" id="A0A8J5N508"/>
<feature type="compositionally biased region" description="Low complexity" evidence="1">
    <location>
        <begin position="47"/>
        <end position="58"/>
    </location>
</feature>
<comment type="caution">
    <text evidence="2">The sequence shown here is derived from an EMBL/GenBank/DDBJ whole genome shotgun (WGS) entry which is preliminary data.</text>
</comment>
<dbReference type="Proteomes" id="UP000747542">
    <property type="component" value="Unassembled WGS sequence"/>
</dbReference>
<gene>
    <name evidence="2" type="ORF">Hamer_G025910</name>
</gene>
<keyword evidence="3" id="KW-1185">Reference proteome</keyword>
<protein>
    <submittedName>
        <fullName evidence="2">Cuticle protein</fullName>
    </submittedName>
</protein>
<dbReference type="EMBL" id="JAHLQT010009687">
    <property type="protein sequence ID" value="KAG7173486.1"/>
    <property type="molecule type" value="Genomic_DNA"/>
</dbReference>
<feature type="compositionally biased region" description="Low complexity" evidence="1">
    <location>
        <begin position="74"/>
        <end position="89"/>
    </location>
</feature>
<evidence type="ECO:0000256" key="1">
    <source>
        <dbReference type="SAM" id="MobiDB-lite"/>
    </source>
</evidence>
<accession>A0A8J5N508</accession>
<feature type="compositionally biased region" description="Pro residues" evidence="1">
    <location>
        <begin position="59"/>
        <end position="73"/>
    </location>
</feature>
<organism evidence="2 3">
    <name type="scientific">Homarus americanus</name>
    <name type="common">American lobster</name>
    <dbReference type="NCBI Taxonomy" id="6706"/>
    <lineage>
        <taxon>Eukaryota</taxon>
        <taxon>Metazoa</taxon>
        <taxon>Ecdysozoa</taxon>
        <taxon>Arthropoda</taxon>
        <taxon>Crustacea</taxon>
        <taxon>Multicrustacea</taxon>
        <taxon>Malacostraca</taxon>
        <taxon>Eumalacostraca</taxon>
        <taxon>Eucarida</taxon>
        <taxon>Decapoda</taxon>
        <taxon>Pleocyemata</taxon>
        <taxon>Astacidea</taxon>
        <taxon>Nephropoidea</taxon>
        <taxon>Nephropidae</taxon>
        <taxon>Homarus</taxon>
    </lineage>
</organism>
<evidence type="ECO:0000313" key="2">
    <source>
        <dbReference type="EMBL" id="KAG7173486.1"/>
    </source>
</evidence>
<reference evidence="2" key="1">
    <citation type="journal article" date="2021" name="Sci. Adv.">
        <title>The American lobster genome reveals insights on longevity, neural, and immune adaptations.</title>
        <authorList>
            <person name="Polinski J.M."/>
            <person name="Zimin A.V."/>
            <person name="Clark K.F."/>
            <person name="Kohn A.B."/>
            <person name="Sadowski N."/>
            <person name="Timp W."/>
            <person name="Ptitsyn A."/>
            <person name="Khanna P."/>
            <person name="Romanova D.Y."/>
            <person name="Williams P."/>
            <person name="Greenwood S.J."/>
            <person name="Moroz L.L."/>
            <person name="Walt D.R."/>
            <person name="Bodnar A.G."/>
        </authorList>
    </citation>
    <scope>NUCLEOTIDE SEQUENCE</scope>
    <source>
        <strain evidence="2">GMGI-L3</strain>
    </source>
</reference>
<sequence>MYTVIGRRGCGCDCQFPKPDSALLVSEVGSQVPSAKKKPGAPPPFTAPAGSGAGASQVPFPPKGQPGVPPPFTAPAGFGPAESQRPFLDPQRRPPAPPPVPSGDVIPILVDERDGPHPDGSYSFNFETGNGISHTSRAPQGRLAPWPPRKDGLFTSLSSNHVIFQQSRHLPAITSSSSNHVIFQQSRHLSVITSSSSNNAIFQQSRHFPVIMSSSSITSSSSNHVIFQQSRHLPTTSSSSNNAIFQQSRHLPAITSSSSNHVIFQQSRHLPAMPSSSNHVIFQQSCHLPAIMSSSSNHVIFQQLCHLPAIASSSSNHHLHYPNRFTLPDGTPAVFTFVADEFGYRVESDLLPTPHPLPAHAIAQIEFARQQKASVALSIDLNFV</sequence>
<feature type="region of interest" description="Disordered" evidence="1">
    <location>
        <begin position="29"/>
        <end position="123"/>
    </location>
</feature>
<evidence type="ECO:0000313" key="3">
    <source>
        <dbReference type="Proteomes" id="UP000747542"/>
    </source>
</evidence>